<organism evidence="1 2">
    <name type="scientific">Nocardioides mesophilus</name>
    <dbReference type="NCBI Taxonomy" id="433659"/>
    <lineage>
        <taxon>Bacteria</taxon>
        <taxon>Bacillati</taxon>
        <taxon>Actinomycetota</taxon>
        <taxon>Actinomycetes</taxon>
        <taxon>Propionibacteriales</taxon>
        <taxon>Nocardioidaceae</taxon>
        <taxon>Nocardioides</taxon>
    </lineage>
</organism>
<dbReference type="AlphaFoldDB" id="A0A7G9RFP7"/>
<dbReference type="EMBL" id="CP060713">
    <property type="protein sequence ID" value="QNN54422.1"/>
    <property type="molecule type" value="Genomic_DNA"/>
</dbReference>
<evidence type="ECO:0000313" key="2">
    <source>
        <dbReference type="Proteomes" id="UP000515947"/>
    </source>
</evidence>
<evidence type="ECO:0000313" key="1">
    <source>
        <dbReference type="EMBL" id="QNN54422.1"/>
    </source>
</evidence>
<keyword evidence="2" id="KW-1185">Reference proteome</keyword>
<name>A0A7G9RFP7_9ACTN</name>
<dbReference type="Proteomes" id="UP000515947">
    <property type="component" value="Chromosome"/>
</dbReference>
<dbReference type="RefSeq" id="WP_187580262.1">
    <property type="nucleotide sequence ID" value="NZ_CP060713.1"/>
</dbReference>
<sequence length="109" mass="11561">MGYDVPPVPETLIEDLAYNLGEVEARRWLVAAREVAGRLIAQWQLVPHQVLAGGAMSLCVKCADPEGRELVLKVPTDVAGGAAETAALRAWAGDGAPACSGRTRRPPRC</sequence>
<gene>
    <name evidence="1" type="ORF">H9L09_08925</name>
</gene>
<protein>
    <submittedName>
        <fullName evidence="1">Uncharacterized protein</fullName>
    </submittedName>
</protein>
<proteinExistence type="predicted"/>
<accession>A0A7G9RFP7</accession>
<reference evidence="1 2" key="1">
    <citation type="submission" date="2020-08" db="EMBL/GenBank/DDBJ databases">
        <title>Genome sequence of Nocardioides mesophilus KACC 16243T.</title>
        <authorList>
            <person name="Hyun D.-W."/>
            <person name="Bae J.-W."/>
        </authorList>
    </citation>
    <scope>NUCLEOTIDE SEQUENCE [LARGE SCALE GENOMIC DNA]</scope>
    <source>
        <strain evidence="1 2">KACC 16243</strain>
    </source>
</reference>
<dbReference type="KEGG" id="nmes:H9L09_08925"/>